<dbReference type="EMBL" id="CP107246">
    <property type="protein sequence ID" value="WIM05183.1"/>
    <property type="molecule type" value="Genomic_DNA"/>
</dbReference>
<comment type="catalytic activity">
    <reaction evidence="1">
        <text>chorismate = isochorismate</text>
        <dbReference type="Rhea" id="RHEA:18985"/>
        <dbReference type="ChEBI" id="CHEBI:29748"/>
        <dbReference type="ChEBI" id="CHEBI:29780"/>
        <dbReference type="EC" id="5.4.4.2"/>
    </reaction>
</comment>
<dbReference type="InterPro" id="IPR005801">
    <property type="entry name" value="ADC_synthase"/>
</dbReference>
<dbReference type="SUPFAM" id="SSF56322">
    <property type="entry name" value="ADC synthase"/>
    <property type="match status" value="1"/>
</dbReference>
<evidence type="ECO:0000259" key="6">
    <source>
        <dbReference type="Pfam" id="PF00425"/>
    </source>
</evidence>
<organism evidence="7">
    <name type="scientific">Candidatus Nitricoxidivorans perseverans</name>
    <dbReference type="NCBI Taxonomy" id="2975601"/>
    <lineage>
        <taxon>Bacteria</taxon>
        <taxon>Pseudomonadati</taxon>
        <taxon>Pseudomonadota</taxon>
        <taxon>Betaproteobacteria</taxon>
        <taxon>Nitrosomonadales</taxon>
        <taxon>Sterolibacteriaceae</taxon>
        <taxon>Candidatus Nitricoxidivorans</taxon>
    </lineage>
</organism>
<reference evidence="7" key="1">
    <citation type="journal article" date="2023" name="Nat. Microbiol.">
        <title>Enrichment and characterization of a nitric oxide-reducing microbial community in a continuous bioreactor.</title>
        <authorList>
            <person name="Garrido-Amador P."/>
            <person name="Stortenbeker N."/>
            <person name="Wessels H.J.C.T."/>
            <person name="Speth D.R."/>
            <person name="Garcia-Heredia I."/>
            <person name="Kartal B."/>
        </authorList>
    </citation>
    <scope>NUCLEOTIDE SEQUENCE</scope>
    <source>
        <strain evidence="7">MAG1</strain>
    </source>
</reference>
<keyword evidence="4 7" id="KW-0413">Isomerase</keyword>
<evidence type="ECO:0000256" key="5">
    <source>
        <dbReference type="ARBA" id="ARBA00041564"/>
    </source>
</evidence>
<dbReference type="InterPro" id="IPR004561">
    <property type="entry name" value="IsoChor_synthase"/>
</dbReference>
<feature type="domain" description="Chorismate-utilising enzyme C-terminal" evidence="6">
    <location>
        <begin position="183"/>
        <end position="434"/>
    </location>
</feature>
<accession>A0AA49FKC3</accession>
<dbReference type="AlphaFoldDB" id="A0AA49FKC3"/>
<evidence type="ECO:0000256" key="3">
    <source>
        <dbReference type="ARBA" id="ARBA00012824"/>
    </source>
</evidence>
<dbReference type="Proteomes" id="UP001234916">
    <property type="component" value="Chromosome"/>
</dbReference>
<dbReference type="Pfam" id="PF00425">
    <property type="entry name" value="Chorismate_bind"/>
    <property type="match status" value="1"/>
</dbReference>
<dbReference type="NCBIfam" id="TIGR00543">
    <property type="entry name" value="isochor_syn"/>
    <property type="match status" value="1"/>
</dbReference>
<protein>
    <recommendedName>
        <fullName evidence="3">isochorismate synthase</fullName>
        <ecNumber evidence="3">5.4.4.2</ecNumber>
    </recommendedName>
    <alternativeName>
        <fullName evidence="5">Isochorismate mutase</fullName>
    </alternativeName>
</protein>
<sequence length="455" mass="47960">MIAWDRLDRRLGLLTCGARPGDLLSLTLSLPALPGGLPASDEWFYWQRPDTGLTLIGMGAAFRIETSGSGRFGALAAGMAGLRAAWRHDDGGSGLPARAFSGFAFAPENLPRQGFPNACLSVPAVLLREEDGQAWVTFSCAATDAEGAPARWRRLFEGQTARHGAPMAGGFVRLPAPLPDLAFLARGRAALSAIERGEARKLVLTRSVRFRSDRDVAPGPVLAALAARNPSCAVWAVAQGDRVFLGASPERLLAVNGPTIGADAIAGTTWLAALADSSSSSHLPRALTDDKNRREHDLVAESVAESLAPLCEEIHVPDAPEIVRLRDLQHLRRRIAGRRKSGIEAFDLLARLHPTPAVGGTPTAGALDWLAAHGDRRGAWYTGGIGWLADDGDADFAIALRCGLLSGRNVTLFAGAGFVAGSDPRQEMAETEAKLAPMLSALRSGCDAPAQAEAA</sequence>
<evidence type="ECO:0000313" key="7">
    <source>
        <dbReference type="EMBL" id="WIM05183.1"/>
    </source>
</evidence>
<dbReference type="Gene3D" id="3.60.120.10">
    <property type="entry name" value="Anthranilate synthase"/>
    <property type="match status" value="1"/>
</dbReference>
<dbReference type="PANTHER" id="PTHR42839">
    <property type="entry name" value="ISOCHORISMATE SYNTHASE ENTC"/>
    <property type="match status" value="1"/>
</dbReference>
<dbReference type="KEGG" id="npv:OHM77_10820"/>
<evidence type="ECO:0000256" key="2">
    <source>
        <dbReference type="ARBA" id="ARBA00005297"/>
    </source>
</evidence>
<evidence type="ECO:0000256" key="4">
    <source>
        <dbReference type="ARBA" id="ARBA00023235"/>
    </source>
</evidence>
<dbReference type="InterPro" id="IPR015890">
    <property type="entry name" value="Chorismate_C"/>
</dbReference>
<gene>
    <name evidence="7" type="ORF">OHM77_10820</name>
</gene>
<evidence type="ECO:0000256" key="1">
    <source>
        <dbReference type="ARBA" id="ARBA00000799"/>
    </source>
</evidence>
<dbReference type="GO" id="GO:0008909">
    <property type="term" value="F:isochorismate synthase activity"/>
    <property type="evidence" value="ECO:0007669"/>
    <property type="project" value="UniProtKB-EC"/>
</dbReference>
<name>A0AA49FKC3_9PROT</name>
<dbReference type="PANTHER" id="PTHR42839:SF2">
    <property type="entry name" value="ISOCHORISMATE SYNTHASE ENTC"/>
    <property type="match status" value="1"/>
</dbReference>
<comment type="similarity">
    <text evidence="2">Belongs to the isochorismate synthase family.</text>
</comment>
<dbReference type="EC" id="5.4.4.2" evidence="3"/>
<proteinExistence type="inferred from homology"/>